<dbReference type="Proteomes" id="UP000046393">
    <property type="component" value="Unplaced"/>
</dbReference>
<feature type="domain" description="PRELI/MSF1" evidence="1">
    <location>
        <begin position="1"/>
        <end position="182"/>
    </location>
</feature>
<dbReference type="GO" id="GO:0005758">
    <property type="term" value="C:mitochondrial intermembrane space"/>
    <property type="evidence" value="ECO:0007669"/>
    <property type="project" value="InterPro"/>
</dbReference>
<dbReference type="AlphaFoldDB" id="A0A0N5AGE3"/>
<sequence>MRIWECPTQFIPYSFDEVVSVFWNRYPNSKANHVISEDVLERKIDGNKIITKKLVVKKGASFLKAAPKWVSKHAKVQIMPTIEESVFDRVTRRLTTYTRNVAWASIFRMHERCVYLPAEVINYNETTPSPCTSVNRAVFVNVNYNAIDSLIERVLVLSFRNSVKKTVAGFMERLEEKYGAPVSGVAFHSGGKISQKAAAIKGKLLHNSKLGFEKSLS</sequence>
<proteinExistence type="predicted"/>
<dbReference type="PANTHER" id="PTHR11158">
    <property type="entry name" value="MSF1/PX19 RELATED"/>
    <property type="match status" value="1"/>
</dbReference>
<reference evidence="3" key="1">
    <citation type="submission" date="2017-02" db="UniProtKB">
        <authorList>
            <consortium name="WormBaseParasite"/>
        </authorList>
    </citation>
    <scope>IDENTIFICATION</scope>
</reference>
<name>A0A0N5AGE3_9BILA</name>
<dbReference type="InterPro" id="IPR037365">
    <property type="entry name" value="Slowmo/Ups"/>
</dbReference>
<evidence type="ECO:0000313" key="3">
    <source>
        <dbReference type="WBParaSite" id="SMUV_0000338801-mRNA-1"/>
    </source>
</evidence>
<protein>
    <submittedName>
        <fullName evidence="3">PRELI/MSF1 domain-containing protein</fullName>
    </submittedName>
</protein>
<dbReference type="PROSITE" id="PS50904">
    <property type="entry name" value="PRELI_MSF1"/>
    <property type="match status" value="1"/>
</dbReference>
<dbReference type="WBParaSite" id="SMUV_0000338801-mRNA-1">
    <property type="protein sequence ID" value="SMUV_0000338801-mRNA-1"/>
    <property type="gene ID" value="SMUV_0000338801"/>
</dbReference>
<evidence type="ECO:0000259" key="1">
    <source>
        <dbReference type="PROSITE" id="PS50904"/>
    </source>
</evidence>
<dbReference type="STRING" id="451379.A0A0N5AGE3"/>
<keyword evidence="2" id="KW-1185">Reference proteome</keyword>
<evidence type="ECO:0000313" key="2">
    <source>
        <dbReference type="Proteomes" id="UP000046393"/>
    </source>
</evidence>
<dbReference type="InterPro" id="IPR006797">
    <property type="entry name" value="PRELI/MSF1_dom"/>
</dbReference>
<dbReference type="Pfam" id="PF04707">
    <property type="entry name" value="PRELI"/>
    <property type="match status" value="1"/>
</dbReference>
<accession>A0A0N5AGE3</accession>
<organism evidence="2 3">
    <name type="scientific">Syphacia muris</name>
    <dbReference type="NCBI Taxonomy" id="451379"/>
    <lineage>
        <taxon>Eukaryota</taxon>
        <taxon>Metazoa</taxon>
        <taxon>Ecdysozoa</taxon>
        <taxon>Nematoda</taxon>
        <taxon>Chromadorea</taxon>
        <taxon>Rhabditida</taxon>
        <taxon>Spirurina</taxon>
        <taxon>Oxyuridomorpha</taxon>
        <taxon>Oxyuroidea</taxon>
        <taxon>Oxyuridae</taxon>
        <taxon>Syphacia</taxon>
    </lineage>
</organism>